<protein>
    <recommendedName>
        <fullName evidence="2">Plastocyanin-like domain-containing protein</fullName>
    </recommendedName>
</protein>
<gene>
    <name evidence="3" type="ORF">IW261DRAFT_1595442</name>
</gene>
<dbReference type="SUPFAM" id="SSF49503">
    <property type="entry name" value="Cupredoxins"/>
    <property type="match status" value="1"/>
</dbReference>
<reference evidence="3" key="1">
    <citation type="submission" date="2023-06" db="EMBL/GenBank/DDBJ databases">
        <authorList>
            <consortium name="Lawrence Berkeley National Laboratory"/>
            <person name="Ahrendt S."/>
            <person name="Sahu N."/>
            <person name="Indic B."/>
            <person name="Wong-Bajracharya J."/>
            <person name="Merenyi Z."/>
            <person name="Ke H.-M."/>
            <person name="Monk M."/>
            <person name="Kocsube S."/>
            <person name="Drula E."/>
            <person name="Lipzen A."/>
            <person name="Balint B."/>
            <person name="Henrissat B."/>
            <person name="Andreopoulos B."/>
            <person name="Martin F.M."/>
            <person name="Harder C.B."/>
            <person name="Rigling D."/>
            <person name="Ford K.L."/>
            <person name="Foster G.D."/>
            <person name="Pangilinan J."/>
            <person name="Papanicolaou A."/>
            <person name="Barry K."/>
            <person name="LaButti K."/>
            <person name="Viragh M."/>
            <person name="Koriabine M."/>
            <person name="Yan M."/>
            <person name="Riley R."/>
            <person name="Champramary S."/>
            <person name="Plett K.L."/>
            <person name="Tsai I.J."/>
            <person name="Slot J."/>
            <person name="Sipos G."/>
            <person name="Plett J."/>
            <person name="Nagy L.G."/>
            <person name="Grigoriev I.V."/>
        </authorList>
    </citation>
    <scope>NUCLEOTIDE SEQUENCE</scope>
    <source>
        <strain evidence="3">ICMP 16352</strain>
    </source>
</reference>
<dbReference type="InterPro" id="IPR011707">
    <property type="entry name" value="Cu-oxidase-like_N"/>
</dbReference>
<sequence>MQSPDYHFKVEPLETDARSIQDFPSIWEWTSEKYKTQGLGEGTDQVQLRDTCYPTRYRAELLKFNLLFAFYSTSKGYRTLCNLPHPAQQLKSIECVPRRWSTKQEGKPTSASLWLWSLKLASYLSETLAKIGPTGDLIIANPWPAAPLMDGQKYRTSDWGDNFSINVFNSLNDSSIRQSTSIHWHGLFQRGTS</sequence>
<dbReference type="GO" id="GO:0005507">
    <property type="term" value="F:copper ion binding"/>
    <property type="evidence" value="ECO:0007669"/>
    <property type="project" value="InterPro"/>
</dbReference>
<dbReference type="EMBL" id="JAUEPR010000023">
    <property type="protein sequence ID" value="KAK0475448.1"/>
    <property type="molecule type" value="Genomic_DNA"/>
</dbReference>
<evidence type="ECO:0000259" key="2">
    <source>
        <dbReference type="Pfam" id="PF07732"/>
    </source>
</evidence>
<dbReference type="AlphaFoldDB" id="A0AA39P1W3"/>
<organism evidence="3 4">
    <name type="scientific">Armillaria novae-zelandiae</name>
    <dbReference type="NCBI Taxonomy" id="153914"/>
    <lineage>
        <taxon>Eukaryota</taxon>
        <taxon>Fungi</taxon>
        <taxon>Dikarya</taxon>
        <taxon>Basidiomycota</taxon>
        <taxon>Agaricomycotina</taxon>
        <taxon>Agaricomycetes</taxon>
        <taxon>Agaricomycetidae</taxon>
        <taxon>Agaricales</taxon>
        <taxon>Marasmiineae</taxon>
        <taxon>Physalacriaceae</taxon>
        <taxon>Armillaria</taxon>
    </lineage>
</organism>
<feature type="domain" description="Plastocyanin-like" evidence="2">
    <location>
        <begin position="158"/>
        <end position="192"/>
    </location>
</feature>
<comment type="caution">
    <text evidence="3">The sequence shown here is derived from an EMBL/GenBank/DDBJ whole genome shotgun (WGS) entry which is preliminary data.</text>
</comment>
<dbReference type="InterPro" id="IPR008972">
    <property type="entry name" value="Cupredoxin"/>
</dbReference>
<dbReference type="Gene3D" id="2.60.40.420">
    <property type="entry name" value="Cupredoxins - blue copper proteins"/>
    <property type="match status" value="1"/>
</dbReference>
<name>A0AA39P1W3_9AGAR</name>
<evidence type="ECO:0000313" key="4">
    <source>
        <dbReference type="Proteomes" id="UP001175227"/>
    </source>
</evidence>
<comment type="similarity">
    <text evidence="1">Belongs to the multicopper oxidase family.</text>
</comment>
<dbReference type="Pfam" id="PF07732">
    <property type="entry name" value="Cu-oxidase_3"/>
    <property type="match status" value="1"/>
</dbReference>
<evidence type="ECO:0000313" key="3">
    <source>
        <dbReference type="EMBL" id="KAK0475448.1"/>
    </source>
</evidence>
<proteinExistence type="inferred from homology"/>
<dbReference type="Proteomes" id="UP001175227">
    <property type="component" value="Unassembled WGS sequence"/>
</dbReference>
<keyword evidence="4" id="KW-1185">Reference proteome</keyword>
<accession>A0AA39P1W3</accession>
<evidence type="ECO:0000256" key="1">
    <source>
        <dbReference type="ARBA" id="ARBA00010609"/>
    </source>
</evidence>